<keyword evidence="2" id="KW-1185">Reference proteome</keyword>
<dbReference type="EMBL" id="JAQOUE010000001">
    <property type="protein sequence ID" value="MDT7042007.1"/>
    <property type="molecule type" value="Genomic_DNA"/>
</dbReference>
<evidence type="ECO:0000313" key="2">
    <source>
        <dbReference type="Proteomes" id="UP001250932"/>
    </source>
</evidence>
<comment type="caution">
    <text evidence="1">The sequence shown here is derived from an EMBL/GenBank/DDBJ whole genome shotgun (WGS) entry which is preliminary data.</text>
</comment>
<sequence>MMNIFEKYPKSKFLKTLPEDSGIFCLRERIIDLFCCFDGLEDSHFESQLDQDPLARLWEMMVAKILKSEKYKPTSTEHGPDFVMEKDGKKIFVEAICPGPGEEGNPNSVSPIKYGASVAERVPVDQIVLRICSALDEKKKKYKEYLKCGIISRSDICVIAISSSKLSPRACLSPPAIMRATHGLGAPYVIFGPGTSDANEGIRYCESIPKASGEEIDTRFFLSGENSLISAVLYSDCSFFSLAFDLLAGSMIIHNPKARNPLPLGYLKHINEIWTICCHDNSKWQAYPLHS</sequence>
<reference evidence="1 2" key="1">
    <citation type="journal article" date="2023" name="ISME J.">
        <title>Cultivation and genomic characterization of novel and ubiquitous marine nitrite-oxidizing bacteria from the Nitrospirales.</title>
        <authorList>
            <person name="Mueller A.J."/>
            <person name="Daebeler A."/>
            <person name="Herbold C.W."/>
            <person name="Kirkegaard R.H."/>
            <person name="Daims H."/>
        </authorList>
    </citation>
    <scope>NUCLEOTIDE SEQUENCE [LARGE SCALE GENOMIC DNA]</scope>
    <source>
        <strain evidence="1 2">EB</strain>
    </source>
</reference>
<dbReference type="RefSeq" id="WP_313832361.1">
    <property type="nucleotide sequence ID" value="NZ_JAQOUE010000001.1"/>
</dbReference>
<accession>A0ABU3K6N0</accession>
<dbReference type="Proteomes" id="UP001250932">
    <property type="component" value="Unassembled WGS sequence"/>
</dbReference>
<gene>
    <name evidence="1" type="ORF">PPG34_06550</name>
</gene>
<proteinExistence type="predicted"/>
<protein>
    <submittedName>
        <fullName evidence="1">Uncharacterized protein</fullName>
    </submittedName>
</protein>
<evidence type="ECO:0000313" key="1">
    <source>
        <dbReference type="EMBL" id="MDT7042007.1"/>
    </source>
</evidence>
<organism evidence="1 2">
    <name type="scientific">Candidatus Nitronereus thalassa</name>
    <dbReference type="NCBI Taxonomy" id="3020898"/>
    <lineage>
        <taxon>Bacteria</taxon>
        <taxon>Pseudomonadati</taxon>
        <taxon>Nitrospirota</taxon>
        <taxon>Nitrospiria</taxon>
        <taxon>Nitrospirales</taxon>
        <taxon>Nitrospiraceae</taxon>
        <taxon>Candidatus Nitronereus</taxon>
    </lineage>
</organism>
<name>A0ABU3K6N0_9BACT</name>